<dbReference type="OrthoDB" id="278715at2"/>
<dbReference type="EMBL" id="VRLW01000001">
    <property type="protein sequence ID" value="KAA1262189.1"/>
    <property type="molecule type" value="Genomic_DNA"/>
</dbReference>
<comment type="caution">
    <text evidence="2">The sequence shown here is derived from an EMBL/GenBank/DDBJ whole genome shotgun (WGS) entry which is preliminary data.</text>
</comment>
<name>A0A5B1CQR2_9BACT</name>
<keyword evidence="3" id="KW-1185">Reference proteome</keyword>
<organism evidence="2 3">
    <name type="scientific">Rubripirellula obstinata</name>
    <dbReference type="NCBI Taxonomy" id="406547"/>
    <lineage>
        <taxon>Bacteria</taxon>
        <taxon>Pseudomonadati</taxon>
        <taxon>Planctomycetota</taxon>
        <taxon>Planctomycetia</taxon>
        <taxon>Pirellulales</taxon>
        <taxon>Pirellulaceae</taxon>
        <taxon>Rubripirellula</taxon>
    </lineage>
</organism>
<keyword evidence="1" id="KW-0812">Transmembrane</keyword>
<dbReference type="Proteomes" id="UP000322699">
    <property type="component" value="Unassembled WGS sequence"/>
</dbReference>
<gene>
    <name evidence="2" type="ORF">LF1_47510</name>
</gene>
<proteinExistence type="predicted"/>
<keyword evidence="1" id="KW-0472">Membrane</keyword>
<evidence type="ECO:0000313" key="3">
    <source>
        <dbReference type="Proteomes" id="UP000322699"/>
    </source>
</evidence>
<evidence type="ECO:0000256" key="1">
    <source>
        <dbReference type="SAM" id="Phobius"/>
    </source>
</evidence>
<evidence type="ECO:0000313" key="2">
    <source>
        <dbReference type="EMBL" id="KAA1262189.1"/>
    </source>
</evidence>
<protein>
    <submittedName>
        <fullName evidence="2">Uncharacterized protein</fullName>
    </submittedName>
</protein>
<keyword evidence="1" id="KW-1133">Transmembrane helix</keyword>
<dbReference type="AlphaFoldDB" id="A0A5B1CQR2"/>
<reference evidence="2 3" key="1">
    <citation type="submission" date="2019-08" db="EMBL/GenBank/DDBJ databases">
        <title>Deep-cultivation of Planctomycetes and their phenomic and genomic characterization uncovers novel biology.</title>
        <authorList>
            <person name="Wiegand S."/>
            <person name="Jogler M."/>
            <person name="Boedeker C."/>
            <person name="Pinto D."/>
            <person name="Vollmers J."/>
            <person name="Rivas-Marin E."/>
            <person name="Kohn T."/>
            <person name="Peeters S.H."/>
            <person name="Heuer A."/>
            <person name="Rast P."/>
            <person name="Oberbeckmann S."/>
            <person name="Bunk B."/>
            <person name="Jeske O."/>
            <person name="Meyerdierks A."/>
            <person name="Storesund J.E."/>
            <person name="Kallscheuer N."/>
            <person name="Luecker S."/>
            <person name="Lage O.M."/>
            <person name="Pohl T."/>
            <person name="Merkel B.J."/>
            <person name="Hornburger P."/>
            <person name="Mueller R.-W."/>
            <person name="Bruemmer F."/>
            <person name="Labrenz M."/>
            <person name="Spormann A.M."/>
            <person name="Op Den Camp H."/>
            <person name="Overmann J."/>
            <person name="Amann R."/>
            <person name="Jetten M.S.M."/>
            <person name="Mascher T."/>
            <person name="Medema M.H."/>
            <person name="Devos D.P."/>
            <person name="Kaster A.-K."/>
            <person name="Ovreas L."/>
            <person name="Rohde M."/>
            <person name="Galperin M.Y."/>
            <person name="Jogler C."/>
        </authorList>
    </citation>
    <scope>NUCLEOTIDE SEQUENCE [LARGE SCALE GENOMIC DNA]</scope>
    <source>
        <strain evidence="2 3">LF1</strain>
    </source>
</reference>
<sequence length="263" mass="28640">MQRSIQNRRATTYLEVQVAMVMLAIATAGLYSVSVIQTKQSARLSGRVFAEFADADAAINAPTNEWARKLGAIATVDEVASPANAIDPDNYFVSITDNLWGGATIPFRAPSDFYTWYHWHYFACYGGTAFYHPEFSTVGAGSYCEQRITGIPSGNYEVLITYPYLSSLGTGIPYEIYDGATLVDTVIVNQTLPCDDTQLDGHDWERIAVMPINSGTLRIRMLDGPNGDRFIIADAIAVRTRKFELTSVNPTAGGGATAVVVTP</sequence>
<accession>A0A5B1CQR2</accession>
<dbReference type="RefSeq" id="WP_068264778.1">
    <property type="nucleotide sequence ID" value="NZ_LWSK01000069.1"/>
</dbReference>
<feature type="transmembrane region" description="Helical" evidence="1">
    <location>
        <begin position="12"/>
        <end position="33"/>
    </location>
</feature>